<feature type="non-terminal residue" evidence="1">
    <location>
        <position position="1"/>
    </location>
</feature>
<evidence type="ECO:0000313" key="1">
    <source>
        <dbReference type="EMBL" id="VBB35421.1"/>
    </source>
</evidence>
<gene>
    <name evidence="1" type="ORF">NAV_LOCUS10212</name>
</gene>
<keyword evidence="2" id="KW-1185">Reference proteome</keyword>
<name>A0A498SUJ8_ACAVI</name>
<evidence type="ECO:0000313" key="2">
    <source>
        <dbReference type="Proteomes" id="UP000276991"/>
    </source>
</evidence>
<dbReference type="AlphaFoldDB" id="A0A498SUJ8"/>
<proteinExistence type="predicted"/>
<dbReference type="EMBL" id="UPTC01005898">
    <property type="protein sequence ID" value="VBB35421.1"/>
    <property type="molecule type" value="Genomic_DNA"/>
</dbReference>
<organism evidence="1 2">
    <name type="scientific">Acanthocheilonema viteae</name>
    <name type="common">Filarial nematode worm</name>
    <name type="synonym">Dipetalonema viteae</name>
    <dbReference type="NCBI Taxonomy" id="6277"/>
    <lineage>
        <taxon>Eukaryota</taxon>
        <taxon>Metazoa</taxon>
        <taxon>Ecdysozoa</taxon>
        <taxon>Nematoda</taxon>
        <taxon>Chromadorea</taxon>
        <taxon>Rhabditida</taxon>
        <taxon>Spirurina</taxon>
        <taxon>Spiruromorpha</taxon>
        <taxon>Filarioidea</taxon>
        <taxon>Onchocercidae</taxon>
        <taxon>Acanthocheilonema</taxon>
    </lineage>
</organism>
<dbReference type="Proteomes" id="UP000276991">
    <property type="component" value="Unassembled WGS sequence"/>
</dbReference>
<reference evidence="1 2" key="1">
    <citation type="submission" date="2018-08" db="EMBL/GenBank/DDBJ databases">
        <authorList>
            <person name="Laetsch R D."/>
            <person name="Stevens L."/>
            <person name="Kumar S."/>
            <person name="Blaxter L. M."/>
        </authorList>
    </citation>
    <scope>NUCLEOTIDE SEQUENCE [LARGE SCALE GENOMIC DNA]</scope>
</reference>
<accession>A0A498SUJ8</accession>
<protein>
    <submittedName>
        <fullName evidence="1">Uncharacterized protein</fullName>
    </submittedName>
</protein>
<dbReference type="OrthoDB" id="6022652at2759"/>
<dbReference type="STRING" id="6277.A0A498SUJ8"/>
<sequence>QAVLKLREQTNGYQTKQSNRFINNHSSLDYLSESEIDLIDYRNRIPIHRYRPASALDSRMLSAMGSVKSTR</sequence>